<feature type="compositionally biased region" description="Low complexity" evidence="5">
    <location>
        <begin position="495"/>
        <end position="507"/>
    </location>
</feature>
<dbReference type="EMBL" id="JBCGBO010000024">
    <property type="protein sequence ID" value="KAK9181711.1"/>
    <property type="molecule type" value="Genomic_DNA"/>
</dbReference>
<evidence type="ECO:0000256" key="4">
    <source>
        <dbReference type="PIRSR" id="PIRSR610122-2"/>
    </source>
</evidence>
<dbReference type="CDD" id="cd00827">
    <property type="entry name" value="init_cond_enzymes"/>
    <property type="match status" value="1"/>
</dbReference>
<dbReference type="InterPro" id="IPR016039">
    <property type="entry name" value="Thiolase-like"/>
</dbReference>
<protein>
    <recommendedName>
        <fullName evidence="6">TCP domain-containing protein</fullName>
    </recommendedName>
</protein>
<feature type="binding site" evidence="4">
    <location>
        <position position="230"/>
    </location>
    <ligand>
        <name>CoA</name>
        <dbReference type="ChEBI" id="CHEBI:57287"/>
    </ligand>
</feature>
<organism evidence="7 8">
    <name type="scientific">Citrus x changshan-huyou</name>
    <dbReference type="NCBI Taxonomy" id="2935761"/>
    <lineage>
        <taxon>Eukaryota</taxon>
        <taxon>Viridiplantae</taxon>
        <taxon>Streptophyta</taxon>
        <taxon>Embryophyta</taxon>
        <taxon>Tracheophyta</taxon>
        <taxon>Spermatophyta</taxon>
        <taxon>Magnoliopsida</taxon>
        <taxon>eudicotyledons</taxon>
        <taxon>Gunneridae</taxon>
        <taxon>Pentapetalae</taxon>
        <taxon>rosids</taxon>
        <taxon>malvids</taxon>
        <taxon>Sapindales</taxon>
        <taxon>Rutaceae</taxon>
        <taxon>Aurantioideae</taxon>
        <taxon>Citrus</taxon>
    </lineage>
</organism>
<keyword evidence="8" id="KW-1185">Reference proteome</keyword>
<dbReference type="InterPro" id="IPR010122">
    <property type="entry name" value="HMG_CoA_synthase_euk"/>
</dbReference>
<dbReference type="PROSITE" id="PS01226">
    <property type="entry name" value="HMG_COA_SYNTHASE"/>
    <property type="match status" value="1"/>
</dbReference>
<feature type="compositionally biased region" description="Polar residues" evidence="5">
    <location>
        <begin position="508"/>
        <end position="522"/>
    </location>
</feature>
<reference evidence="7 8" key="1">
    <citation type="submission" date="2024-05" db="EMBL/GenBank/DDBJ databases">
        <title>Haplotype-resolved chromosome-level genome assembly of Huyou (Citrus changshanensis).</title>
        <authorList>
            <person name="Miao C."/>
            <person name="Chen W."/>
            <person name="Wu Y."/>
            <person name="Wang L."/>
            <person name="Zhao S."/>
            <person name="Grierson D."/>
            <person name="Xu C."/>
            <person name="Chen K."/>
        </authorList>
    </citation>
    <scope>NUCLEOTIDE SEQUENCE [LARGE SCALE GENOMIC DNA]</scope>
    <source>
        <strain evidence="7">01-14</strain>
        <tissue evidence="7">Leaf</tissue>
    </source>
</reference>
<feature type="region of interest" description="Disordered" evidence="5">
    <location>
        <begin position="771"/>
        <end position="790"/>
    </location>
</feature>
<dbReference type="GO" id="GO:0004421">
    <property type="term" value="F:hydroxymethylglutaryl-CoA synthase activity"/>
    <property type="evidence" value="ECO:0007669"/>
    <property type="project" value="InterPro"/>
</dbReference>
<dbReference type="PANTHER" id="PTHR43323">
    <property type="entry name" value="3-HYDROXY-3-METHYLGLUTARYL COENZYME A SYNTHASE"/>
    <property type="match status" value="1"/>
</dbReference>
<dbReference type="InterPro" id="IPR017887">
    <property type="entry name" value="TF_TCP_subgr"/>
</dbReference>
<dbReference type="InterPro" id="IPR000590">
    <property type="entry name" value="HMG_CoA_synt_AS"/>
</dbReference>
<evidence type="ECO:0000313" key="8">
    <source>
        <dbReference type="Proteomes" id="UP001428341"/>
    </source>
</evidence>
<dbReference type="InterPro" id="IPR013528">
    <property type="entry name" value="HMG_CoA_synth_N"/>
</dbReference>
<feature type="binding site" evidence="4">
    <location>
        <position position="273"/>
    </location>
    <ligand>
        <name>CoA</name>
        <dbReference type="ChEBI" id="CHEBI:57287"/>
    </ligand>
</feature>
<dbReference type="Pfam" id="PF01154">
    <property type="entry name" value="HMG_CoA_synt_N"/>
    <property type="match status" value="1"/>
</dbReference>
<feature type="domain" description="TCP" evidence="6">
    <location>
        <begin position="573"/>
        <end position="627"/>
    </location>
</feature>
<dbReference type="GO" id="GO:0010142">
    <property type="term" value="P:farnesyl diphosphate biosynthetic process, mevalonate pathway"/>
    <property type="evidence" value="ECO:0007669"/>
    <property type="project" value="InterPro"/>
</dbReference>
<accession>A0AAP0LPC5</accession>
<dbReference type="AlphaFoldDB" id="A0AAP0LPC5"/>
<feature type="region of interest" description="Disordered" evidence="5">
    <location>
        <begin position="647"/>
        <end position="695"/>
    </location>
</feature>
<feature type="binding site" evidence="4">
    <location>
        <position position="277"/>
    </location>
    <ligand>
        <name>CoA</name>
        <dbReference type="ChEBI" id="CHEBI:57287"/>
    </ligand>
</feature>
<gene>
    <name evidence="7" type="ORF">WN944_024850</name>
</gene>
<keyword evidence="2" id="KW-0808">Transferase</keyword>
<dbReference type="PROSITE" id="PS51369">
    <property type="entry name" value="TCP"/>
    <property type="match status" value="1"/>
</dbReference>
<dbReference type="PANTHER" id="PTHR43323:SF2">
    <property type="entry name" value="HYDROXYMETHYLGLUTARYL-COA SYNTHASE"/>
    <property type="match status" value="1"/>
</dbReference>
<comment type="caution">
    <text evidence="7">The sequence shown here is derived from an EMBL/GenBank/DDBJ whole genome shotgun (WGS) entry which is preliminary data.</text>
</comment>
<dbReference type="Pfam" id="PF08540">
    <property type="entry name" value="HMG_CoA_synt_C"/>
    <property type="match status" value="1"/>
</dbReference>
<dbReference type="Pfam" id="PF03634">
    <property type="entry name" value="TCP"/>
    <property type="match status" value="1"/>
</dbReference>
<name>A0AAP0LPC5_9ROSI</name>
<evidence type="ECO:0000256" key="1">
    <source>
        <dbReference type="ARBA" id="ARBA00007061"/>
    </source>
</evidence>
<feature type="region of interest" description="Disordered" evidence="5">
    <location>
        <begin position="495"/>
        <end position="525"/>
    </location>
</feature>
<sequence length="851" mass="93470">MTSSHPKNVGILALDIYFPPTCVLQEALEVHDGVSKGKYTVGLGQDCMAFCSEVEDVISMSLTVVTSLLEKYKIDPTQIGRLEVGSETVIDKSKSIKTFLMQIFEFGFPVSYAPYTNSHKEQKYGNTDIEGVDSTNACYGGTAALFNCVNWVESASWDGRYGLVVCTDSAVYAEGPARPTGGAAAVAMLIGPDAPIAFESKLRGSHMSHAYDFYKPNLASEYPVVDGKLSQTCYLMALDSCYKYFCQKFEKLEGRQFSMLDVDYFVFHSPYNKLVQKSFARLFFNDFLRNASSVDEITKEKLAPYSTLSDVESYQSRDLEKASQQVAKQLYDLKVQPSTLIPKQVGNMYTASLYAAFASLLHEKHSSLEGKRVIMFSYGSGLTATMFSLQLQEGHRPFSLSNIVKVMDVPGKLKLRHEFPPEKFVDIMKLMERRYGAKDFVTSKDSSLLSPGTYYLTEVDSMFRRFYAKKENPSNAATCENGLFFRLFNTEEINNNEEQSNSNTSKNFSRSETSIMDPQQEPTVPMKEEALTDPENQEFDHSALQPMGLVQVPMAPAAPPISRSQKLVPRRPSKDRHTKVEGRGRRIRMPATCAARIFQLTRELGHKSDGETIRWLLEHAEPAIIEATGTGTVPAIAVSVNGTLKIPTTSPAKPAGEELPRKRRKRPCNSEFIDINEQHSSSSSQSSLSSGLAPITPTTTSYHNNNINNSISAGQGFVPLWPMGAFMLQAAQSGVVSCGTVSNQAQLWAFPAAATPIFNLQTRPISSFVSATTQSSEGQGSDGVLGSCSSSGTTTTATTSASVSNSATTTTSTTQMLRDFSLQIYDKKELQFLGKPAAATTSNQQTTCSKP</sequence>
<dbReference type="Gene3D" id="3.40.47.10">
    <property type="match status" value="1"/>
</dbReference>
<evidence type="ECO:0000256" key="5">
    <source>
        <dbReference type="SAM" id="MobiDB-lite"/>
    </source>
</evidence>
<feature type="active site" description="Proton donor/acceptor" evidence="3">
    <location>
        <position position="87"/>
    </location>
</feature>
<dbReference type="NCBIfam" id="TIGR01833">
    <property type="entry name" value="HMG-CoA-S_euk"/>
    <property type="match status" value="1"/>
</dbReference>
<feature type="active site" description="Proton donor/acceptor" evidence="3">
    <location>
        <position position="268"/>
    </location>
</feature>
<feature type="region of interest" description="Disordered" evidence="5">
    <location>
        <begin position="559"/>
        <end position="583"/>
    </location>
</feature>
<feature type="compositionally biased region" description="Low complexity" evidence="5">
    <location>
        <begin position="680"/>
        <end position="690"/>
    </location>
</feature>
<evidence type="ECO:0000256" key="3">
    <source>
        <dbReference type="PIRSR" id="PIRSR610122-1"/>
    </source>
</evidence>
<dbReference type="InterPro" id="IPR013746">
    <property type="entry name" value="HMG_CoA_synt_C_dom"/>
</dbReference>
<dbReference type="Proteomes" id="UP001428341">
    <property type="component" value="Unassembled WGS sequence"/>
</dbReference>
<evidence type="ECO:0000259" key="6">
    <source>
        <dbReference type="PROSITE" id="PS51369"/>
    </source>
</evidence>
<proteinExistence type="inferred from homology"/>
<feature type="compositionally biased region" description="Basic residues" evidence="5">
    <location>
        <begin position="568"/>
        <end position="577"/>
    </location>
</feature>
<feature type="active site" description="Acyl-thioester intermediate" evidence="3">
    <location>
        <position position="138"/>
    </location>
</feature>
<evidence type="ECO:0000256" key="2">
    <source>
        <dbReference type="ARBA" id="ARBA00022679"/>
    </source>
</evidence>
<evidence type="ECO:0000313" key="7">
    <source>
        <dbReference type="EMBL" id="KAK9181711.1"/>
    </source>
</evidence>
<dbReference type="FunFam" id="3.40.47.10:FF:000008">
    <property type="entry name" value="3-hydroxy-3-methylglutaryl coenzyme A synthase"/>
    <property type="match status" value="1"/>
</dbReference>
<comment type="similarity">
    <text evidence="1">Belongs to the thiolase-like superfamily. HMG-CoA synthase family.</text>
</comment>
<dbReference type="SUPFAM" id="SSF53901">
    <property type="entry name" value="Thiolase-like"/>
    <property type="match status" value="2"/>
</dbReference>
<dbReference type="GO" id="GO:0006084">
    <property type="term" value="P:acetyl-CoA metabolic process"/>
    <property type="evidence" value="ECO:0007669"/>
    <property type="project" value="InterPro"/>
</dbReference>